<dbReference type="EMBL" id="CAJVPT010074355">
    <property type="protein sequence ID" value="CAG8784081.1"/>
    <property type="molecule type" value="Genomic_DNA"/>
</dbReference>
<accession>A0ACA9R9T2</accession>
<keyword evidence="2" id="KW-1185">Reference proteome</keyword>
<name>A0ACA9R9T2_9GLOM</name>
<sequence>MDCNLMVRISTNSSIGKATYRIRRPMSMDGSGSSHSVSPRYWKQPNSSRKVEHSPDIAIDEGNQKLE</sequence>
<organism evidence="1 2">
    <name type="scientific">Acaulospora colombiana</name>
    <dbReference type="NCBI Taxonomy" id="27376"/>
    <lineage>
        <taxon>Eukaryota</taxon>
        <taxon>Fungi</taxon>
        <taxon>Fungi incertae sedis</taxon>
        <taxon>Mucoromycota</taxon>
        <taxon>Glomeromycotina</taxon>
        <taxon>Glomeromycetes</taxon>
        <taxon>Diversisporales</taxon>
        <taxon>Acaulosporaceae</taxon>
        <taxon>Acaulospora</taxon>
    </lineage>
</organism>
<dbReference type="Proteomes" id="UP000789525">
    <property type="component" value="Unassembled WGS sequence"/>
</dbReference>
<gene>
    <name evidence="1" type="ORF">ACOLOM_LOCUS14461</name>
</gene>
<feature type="non-terminal residue" evidence="1">
    <location>
        <position position="67"/>
    </location>
</feature>
<proteinExistence type="predicted"/>
<evidence type="ECO:0000313" key="1">
    <source>
        <dbReference type="EMBL" id="CAG8784081.1"/>
    </source>
</evidence>
<reference evidence="1" key="1">
    <citation type="submission" date="2021-06" db="EMBL/GenBank/DDBJ databases">
        <authorList>
            <person name="Kallberg Y."/>
            <person name="Tangrot J."/>
            <person name="Rosling A."/>
        </authorList>
    </citation>
    <scope>NUCLEOTIDE SEQUENCE</scope>
    <source>
        <strain evidence="1">CL356</strain>
    </source>
</reference>
<comment type="caution">
    <text evidence="1">The sequence shown here is derived from an EMBL/GenBank/DDBJ whole genome shotgun (WGS) entry which is preliminary data.</text>
</comment>
<evidence type="ECO:0000313" key="2">
    <source>
        <dbReference type="Proteomes" id="UP000789525"/>
    </source>
</evidence>
<protein>
    <submittedName>
        <fullName evidence="1">13270_t:CDS:1</fullName>
    </submittedName>
</protein>